<gene>
    <name evidence="2" type="ORF">EV191_102540</name>
</gene>
<dbReference type="EMBL" id="SLXQ01000002">
    <property type="protein sequence ID" value="TCP55328.1"/>
    <property type="molecule type" value="Genomic_DNA"/>
</dbReference>
<keyword evidence="1" id="KW-0472">Membrane</keyword>
<dbReference type="Proteomes" id="UP000294911">
    <property type="component" value="Unassembled WGS sequence"/>
</dbReference>
<keyword evidence="3" id="KW-1185">Reference proteome</keyword>
<proteinExistence type="predicted"/>
<dbReference type="RefSeq" id="WP_132876665.1">
    <property type="nucleotide sequence ID" value="NZ_SLXQ01000002.1"/>
</dbReference>
<accession>A0A4R2R1F4</accession>
<reference evidence="2 3" key="1">
    <citation type="submission" date="2019-03" db="EMBL/GenBank/DDBJ databases">
        <title>Genomic Encyclopedia of Type Strains, Phase IV (KMG-IV): sequencing the most valuable type-strain genomes for metagenomic binning, comparative biology and taxonomic classification.</title>
        <authorList>
            <person name="Goeker M."/>
        </authorList>
    </citation>
    <scope>NUCLEOTIDE SEQUENCE [LARGE SCALE GENOMIC DNA]</scope>
    <source>
        <strain evidence="2 3">DSM 45765</strain>
    </source>
</reference>
<name>A0A4R2R1F4_9PSEU</name>
<evidence type="ECO:0000256" key="1">
    <source>
        <dbReference type="SAM" id="Phobius"/>
    </source>
</evidence>
<comment type="caution">
    <text evidence="2">The sequence shown here is derived from an EMBL/GenBank/DDBJ whole genome shotgun (WGS) entry which is preliminary data.</text>
</comment>
<protein>
    <submittedName>
        <fullName evidence="2">Uncharacterized protein</fullName>
    </submittedName>
</protein>
<dbReference type="AlphaFoldDB" id="A0A4R2R1F4"/>
<organism evidence="2 3">
    <name type="scientific">Tamaricihabitans halophyticus</name>
    <dbReference type="NCBI Taxonomy" id="1262583"/>
    <lineage>
        <taxon>Bacteria</taxon>
        <taxon>Bacillati</taxon>
        <taxon>Actinomycetota</taxon>
        <taxon>Actinomycetes</taxon>
        <taxon>Pseudonocardiales</taxon>
        <taxon>Pseudonocardiaceae</taxon>
        <taxon>Tamaricihabitans</taxon>
    </lineage>
</organism>
<sequence length="66" mass="7374">MRARWSSWLPYAIPLAVVGIPAVILVLAYGDLDSDNTDDLADARVRRSRVTQCGRMTPRYPNGRVT</sequence>
<keyword evidence="1" id="KW-0812">Transmembrane</keyword>
<keyword evidence="1" id="KW-1133">Transmembrane helix</keyword>
<feature type="transmembrane region" description="Helical" evidence="1">
    <location>
        <begin position="12"/>
        <end position="30"/>
    </location>
</feature>
<evidence type="ECO:0000313" key="3">
    <source>
        <dbReference type="Proteomes" id="UP000294911"/>
    </source>
</evidence>
<evidence type="ECO:0000313" key="2">
    <source>
        <dbReference type="EMBL" id="TCP55328.1"/>
    </source>
</evidence>